<dbReference type="AlphaFoldDB" id="A0A917R2G4"/>
<dbReference type="Gene3D" id="3.90.550.10">
    <property type="entry name" value="Spore Coat Polysaccharide Biosynthesis Protein SpsA, Chain A"/>
    <property type="match status" value="1"/>
</dbReference>
<feature type="compositionally biased region" description="Low complexity" evidence="2">
    <location>
        <begin position="19"/>
        <end position="35"/>
    </location>
</feature>
<evidence type="ECO:0000256" key="2">
    <source>
        <dbReference type="SAM" id="MobiDB-lite"/>
    </source>
</evidence>
<proteinExistence type="predicted"/>
<sequence>MIQHTPPHGSPPPDPATPGPTGSGSATSGTVPASAEAALSTMSAGRAEGEEDPLRSTGGGGVARPGAARVRGNDHTVLDPPALGAWTPRLRVSIVVPAYNGQDKLDLVLAGLAAQTYPAGLTEVIVVDNGSVPPLRLPEIRPPATRLIVCDTPGRADARNAGLAAATGDVVHWLDSDVVPDRHEVEAHMRWHHLAPYLVVTSYLRFTTAPLPTPGAVAATGDLAAIFEPAEPHEWLVDLVQRSNGLTDAPSRAFSLHVGGATSVGRRLFDEAGPMDDELVLGQDTEMGYRLAQAGAVFVPEPLARGYHLGPSMRMRDKQPIDRVSHALIGDRIPQYRWLRTHPARQWKVPYLEVVIEAAGYEDTRATVDAVLAGTLPDLSVLLTGPWDTLVPERRAPLTDPFLDLVLIRGHYAHESRVRFAAPSAPAAERVAPFRLRLPAGWVPGEDTLAALLDLAVEGGHGLVGVLLDETPEGLVAARLERRAAFARAALLLEGERQADLVDDLVDEVYGALWTDGETLGFVPAAQAVPVKGRRTAYRARVETEAELAKLTKEVERLRGQVGKWREEAGRWRKSAVDLRREVGELRREAGGLRRELTRLKAGRLRTMIKRISVRRTAPAPSEPLTAAPQAASGDPASSTPPGPAGHAASAVPPSGEPPAGTTTGPR</sequence>
<protein>
    <recommendedName>
        <fullName evidence="3">Glycosyltransferase 2-like domain-containing protein</fullName>
    </recommendedName>
</protein>
<evidence type="ECO:0000313" key="5">
    <source>
        <dbReference type="Proteomes" id="UP000645217"/>
    </source>
</evidence>
<feature type="coiled-coil region" evidence="1">
    <location>
        <begin position="534"/>
        <end position="596"/>
    </location>
</feature>
<dbReference type="EMBL" id="BMNT01000015">
    <property type="protein sequence ID" value="GGK85730.1"/>
    <property type="molecule type" value="Genomic_DNA"/>
</dbReference>
<comment type="caution">
    <text evidence="4">The sequence shown here is derived from an EMBL/GenBank/DDBJ whole genome shotgun (WGS) entry which is preliminary data.</text>
</comment>
<dbReference type="SUPFAM" id="SSF53448">
    <property type="entry name" value="Nucleotide-diphospho-sugar transferases"/>
    <property type="match status" value="1"/>
</dbReference>
<keyword evidence="5" id="KW-1185">Reference proteome</keyword>
<dbReference type="InterPro" id="IPR001173">
    <property type="entry name" value="Glyco_trans_2-like"/>
</dbReference>
<feature type="region of interest" description="Disordered" evidence="2">
    <location>
        <begin position="612"/>
        <end position="667"/>
    </location>
</feature>
<reference evidence="4" key="2">
    <citation type="submission" date="2020-09" db="EMBL/GenBank/DDBJ databases">
        <authorList>
            <person name="Sun Q."/>
            <person name="Ohkuma M."/>
        </authorList>
    </citation>
    <scope>NUCLEOTIDE SEQUENCE</scope>
    <source>
        <strain evidence="4">JCM 13064</strain>
    </source>
</reference>
<feature type="region of interest" description="Disordered" evidence="2">
    <location>
        <begin position="1"/>
        <end position="82"/>
    </location>
</feature>
<dbReference type="PANTHER" id="PTHR43685">
    <property type="entry name" value="GLYCOSYLTRANSFERASE"/>
    <property type="match status" value="1"/>
</dbReference>
<evidence type="ECO:0000256" key="1">
    <source>
        <dbReference type="SAM" id="Coils"/>
    </source>
</evidence>
<dbReference type="Proteomes" id="UP000645217">
    <property type="component" value="Unassembled WGS sequence"/>
</dbReference>
<dbReference type="PANTHER" id="PTHR43685:SF3">
    <property type="entry name" value="SLR2126 PROTEIN"/>
    <property type="match status" value="1"/>
</dbReference>
<feature type="compositionally biased region" description="Pro residues" evidence="2">
    <location>
        <begin position="8"/>
        <end position="18"/>
    </location>
</feature>
<reference evidence="4" key="1">
    <citation type="journal article" date="2014" name="Int. J. Syst. Evol. Microbiol.">
        <title>Complete genome sequence of Corynebacterium casei LMG S-19264T (=DSM 44701T), isolated from a smear-ripened cheese.</title>
        <authorList>
            <consortium name="US DOE Joint Genome Institute (JGI-PGF)"/>
            <person name="Walter F."/>
            <person name="Albersmeier A."/>
            <person name="Kalinowski J."/>
            <person name="Ruckert C."/>
        </authorList>
    </citation>
    <scope>NUCLEOTIDE SEQUENCE</scope>
    <source>
        <strain evidence="4">JCM 13064</strain>
    </source>
</reference>
<evidence type="ECO:0000313" key="4">
    <source>
        <dbReference type="EMBL" id="GGK85730.1"/>
    </source>
</evidence>
<organism evidence="4 5">
    <name type="scientific">Sphaerisporangium melleum</name>
    <dbReference type="NCBI Taxonomy" id="321316"/>
    <lineage>
        <taxon>Bacteria</taxon>
        <taxon>Bacillati</taxon>
        <taxon>Actinomycetota</taxon>
        <taxon>Actinomycetes</taxon>
        <taxon>Streptosporangiales</taxon>
        <taxon>Streptosporangiaceae</taxon>
        <taxon>Sphaerisporangium</taxon>
    </lineage>
</organism>
<evidence type="ECO:0000259" key="3">
    <source>
        <dbReference type="Pfam" id="PF00535"/>
    </source>
</evidence>
<name>A0A917R2G4_9ACTN</name>
<feature type="domain" description="Glycosyltransferase 2-like" evidence="3">
    <location>
        <begin position="93"/>
        <end position="197"/>
    </location>
</feature>
<dbReference type="InterPro" id="IPR029044">
    <property type="entry name" value="Nucleotide-diphossugar_trans"/>
</dbReference>
<dbReference type="CDD" id="cd00761">
    <property type="entry name" value="Glyco_tranf_GTA_type"/>
    <property type="match status" value="1"/>
</dbReference>
<gene>
    <name evidence="4" type="ORF">GCM10007964_30360</name>
</gene>
<accession>A0A917R2G4</accession>
<dbReference type="Pfam" id="PF00535">
    <property type="entry name" value="Glycos_transf_2"/>
    <property type="match status" value="1"/>
</dbReference>
<dbReference type="InterPro" id="IPR050834">
    <property type="entry name" value="Glycosyltransf_2"/>
</dbReference>
<keyword evidence="1" id="KW-0175">Coiled coil</keyword>